<evidence type="ECO:0000313" key="3">
    <source>
        <dbReference type="Proteomes" id="UP000651057"/>
    </source>
</evidence>
<feature type="transmembrane region" description="Helical" evidence="1">
    <location>
        <begin position="7"/>
        <end position="26"/>
    </location>
</feature>
<evidence type="ECO:0000256" key="1">
    <source>
        <dbReference type="SAM" id="Phobius"/>
    </source>
</evidence>
<dbReference type="Proteomes" id="UP000651057">
    <property type="component" value="Unassembled WGS sequence"/>
</dbReference>
<proteinExistence type="predicted"/>
<name>A0A936ZU81_9FLAO</name>
<sequence length="340" mass="39115">MAQKKETGCFPFLTIILFSVIGSGFIKGLLHVSTFTAFITLLLSLSFIFGRSKNREKNTFAWRYLIYSAFVLIVLFGLRYIVSNIPSSDPIIKSDISENIYRERIFENGDSIPVLSQKRQWNDNYGNSFEGHFSVREKDYISSKKEYFNSAQKHKQLSWGGLYQHLAQSDTPKLDLILKKLKKIKESNTLNQFEFADMVVTFIQDIPYSFVFENSCKSADQYEESIRVILESCPDCCIGNIPHGIQNPVGFMGNLKGDCDTRTVIVYAILSYFGYDVAILNSDYYRHSILGLNIPGKGIYKLHNGKRYYIWETTNKYFTLGTLPNNFKNINHWNIVLTNT</sequence>
<feature type="transmembrane region" description="Helical" evidence="1">
    <location>
        <begin position="62"/>
        <end position="82"/>
    </location>
</feature>
<accession>A0A936ZU81</accession>
<dbReference type="AlphaFoldDB" id="A0A936ZU81"/>
<organism evidence="2 3">
    <name type="scientific">Aquimarina mytili</name>
    <dbReference type="NCBI Taxonomy" id="874423"/>
    <lineage>
        <taxon>Bacteria</taxon>
        <taxon>Pseudomonadati</taxon>
        <taxon>Bacteroidota</taxon>
        <taxon>Flavobacteriia</taxon>
        <taxon>Flavobacteriales</taxon>
        <taxon>Flavobacteriaceae</taxon>
        <taxon>Aquimarina</taxon>
    </lineage>
</organism>
<keyword evidence="1" id="KW-1133">Transmembrane helix</keyword>
<dbReference type="RefSeq" id="WP_201916001.1">
    <property type="nucleotide sequence ID" value="NZ_BAABAX010000001.1"/>
</dbReference>
<keyword evidence="3" id="KW-1185">Reference proteome</keyword>
<gene>
    <name evidence="2" type="ORF">JJQ60_00575</name>
</gene>
<keyword evidence="1" id="KW-0472">Membrane</keyword>
<feature type="transmembrane region" description="Helical" evidence="1">
    <location>
        <begin position="32"/>
        <end position="50"/>
    </location>
</feature>
<evidence type="ECO:0008006" key="4">
    <source>
        <dbReference type="Google" id="ProtNLM"/>
    </source>
</evidence>
<dbReference type="EMBL" id="JAERQJ010000001">
    <property type="protein sequence ID" value="MBL0681998.1"/>
    <property type="molecule type" value="Genomic_DNA"/>
</dbReference>
<comment type="caution">
    <text evidence="2">The sequence shown here is derived from an EMBL/GenBank/DDBJ whole genome shotgun (WGS) entry which is preliminary data.</text>
</comment>
<reference evidence="2" key="1">
    <citation type="submission" date="2021-01" db="EMBL/GenBank/DDBJ databases">
        <authorList>
            <person name="Zhong Y.L."/>
        </authorList>
    </citation>
    <scope>NUCLEOTIDE SEQUENCE</scope>
    <source>
        <strain evidence="2">KCTC 23302</strain>
    </source>
</reference>
<evidence type="ECO:0000313" key="2">
    <source>
        <dbReference type="EMBL" id="MBL0681998.1"/>
    </source>
</evidence>
<protein>
    <recommendedName>
        <fullName evidence="4">Transglutaminase-like domain-containing protein</fullName>
    </recommendedName>
</protein>
<keyword evidence="1" id="KW-0812">Transmembrane</keyword>